<feature type="region of interest" description="Disordered" evidence="1">
    <location>
        <begin position="76"/>
        <end position="98"/>
    </location>
</feature>
<dbReference type="KEGG" id="bvz:BRAD3257_2823"/>
<evidence type="ECO:0000256" key="1">
    <source>
        <dbReference type="SAM" id="MobiDB-lite"/>
    </source>
</evidence>
<evidence type="ECO:0000313" key="2">
    <source>
        <dbReference type="EMBL" id="SPP93886.1"/>
    </source>
</evidence>
<evidence type="ECO:0000313" key="3">
    <source>
        <dbReference type="Proteomes" id="UP000246085"/>
    </source>
</evidence>
<dbReference type="Proteomes" id="UP000246085">
    <property type="component" value="Chromosome BRAD3257"/>
</dbReference>
<dbReference type="EMBL" id="LS398110">
    <property type="protein sequence ID" value="SPP93886.1"/>
    <property type="molecule type" value="Genomic_DNA"/>
</dbReference>
<proteinExistence type="predicted"/>
<sequence length="98" mass="10763">MLQARKETSDIIDCPLVRLQAAISRFVAPSAASTDIQALKLQIQLRRLALRDIAVISSRLQRADGRISRGLSAKKGGLARRSCSPGARRGRRLSRLVQ</sequence>
<dbReference type="AlphaFoldDB" id="A0A2U3PXQ7"/>
<accession>A0A2U3PXQ7</accession>
<feature type="compositionally biased region" description="Basic residues" evidence="1">
    <location>
        <begin position="88"/>
        <end position="98"/>
    </location>
</feature>
<name>A0A2U3PXQ7_9BRAD</name>
<gene>
    <name evidence="2" type="ORF">BRAD3257_2823</name>
</gene>
<organism evidence="2 3">
    <name type="scientific">Bradyrhizobium vignae</name>
    <dbReference type="NCBI Taxonomy" id="1549949"/>
    <lineage>
        <taxon>Bacteria</taxon>
        <taxon>Pseudomonadati</taxon>
        <taxon>Pseudomonadota</taxon>
        <taxon>Alphaproteobacteria</taxon>
        <taxon>Hyphomicrobiales</taxon>
        <taxon>Nitrobacteraceae</taxon>
        <taxon>Bradyrhizobium</taxon>
    </lineage>
</organism>
<reference evidence="2 3" key="1">
    <citation type="submission" date="2018-03" db="EMBL/GenBank/DDBJ databases">
        <authorList>
            <person name="Gully D."/>
        </authorList>
    </citation>
    <scope>NUCLEOTIDE SEQUENCE [LARGE SCALE GENOMIC DNA]</scope>
    <source>
        <strain evidence="2">ORS3257</strain>
    </source>
</reference>
<protein>
    <submittedName>
        <fullName evidence="2">Uncharacterized protein</fullName>
    </submittedName>
</protein>